<evidence type="ECO:0000313" key="1">
    <source>
        <dbReference type="EMBL" id="EEG71515.1"/>
    </source>
</evidence>
<name>C0BPV2_BIFPS</name>
<sequence>MKGSPDVLSEADKRLYEKPITTWPVPRLLRGTMGRIHGESLEKPEKVPRDP</sequence>
<evidence type="ECO:0000313" key="2">
    <source>
        <dbReference type="Proteomes" id="UP000003875"/>
    </source>
</evidence>
<protein>
    <submittedName>
        <fullName evidence="1">Uncharacterized protein</fullName>
    </submittedName>
</protein>
<reference evidence="1 2" key="1">
    <citation type="submission" date="2009-02" db="EMBL/GenBank/DDBJ databases">
        <title>Draft genome sequence of Bifidobacterium pseudocatenulatum (DSM 20438).</title>
        <authorList>
            <person name="Sudarsanam P."/>
            <person name="Ley R."/>
            <person name="Guruge J."/>
            <person name="Turnbaugh P.J."/>
            <person name="Mahowald M."/>
            <person name="Liep D."/>
            <person name="Gordon J."/>
        </authorList>
    </citation>
    <scope>NUCLEOTIDE SEQUENCE [LARGE SCALE GENOMIC DNA]</scope>
    <source>
        <strain evidence="1 2">DSM 20438</strain>
    </source>
</reference>
<reference evidence="1 2" key="2">
    <citation type="submission" date="2009-02" db="EMBL/GenBank/DDBJ databases">
        <authorList>
            <person name="Fulton L."/>
            <person name="Clifton S."/>
            <person name="Fulton B."/>
            <person name="Xu J."/>
            <person name="Minx P."/>
            <person name="Pepin K.H."/>
            <person name="Johnson M."/>
            <person name="Bhonagiri V."/>
            <person name="Nash W.E."/>
            <person name="Mardis E.R."/>
            <person name="Wilson R.K."/>
        </authorList>
    </citation>
    <scope>NUCLEOTIDE SEQUENCE [LARGE SCALE GENOMIC DNA]</scope>
    <source>
        <strain evidence="1 2">DSM 20438</strain>
    </source>
</reference>
<gene>
    <name evidence="1" type="ORF">BIFPSEUDO_02387</name>
</gene>
<comment type="caution">
    <text evidence="1">The sequence shown here is derived from an EMBL/GenBank/DDBJ whole genome shotgun (WGS) entry which is preliminary data.</text>
</comment>
<proteinExistence type="predicted"/>
<dbReference type="EMBL" id="ABXX02000001">
    <property type="protein sequence ID" value="EEG71515.1"/>
    <property type="molecule type" value="Genomic_DNA"/>
</dbReference>
<organism evidence="1 2">
    <name type="scientific">Bifidobacterium pseudocatenulatum DSM 20438 = JCM 1200 = LMG 10505</name>
    <dbReference type="NCBI Taxonomy" id="547043"/>
    <lineage>
        <taxon>Bacteria</taxon>
        <taxon>Bacillati</taxon>
        <taxon>Actinomycetota</taxon>
        <taxon>Actinomycetes</taxon>
        <taxon>Bifidobacteriales</taxon>
        <taxon>Bifidobacteriaceae</taxon>
        <taxon>Bifidobacterium</taxon>
    </lineage>
</organism>
<dbReference type="Proteomes" id="UP000003875">
    <property type="component" value="Unassembled WGS sequence"/>
</dbReference>
<dbReference type="AlphaFoldDB" id="C0BPV2"/>
<accession>C0BPV2</accession>